<sequence length="68" mass="8326">MSQRKYPVLERLIWEKGLFKKDIAEQLDVSVAQFLRKLNGEYRFWLDEAFILQKKFFPDITVEELFRN</sequence>
<evidence type="ECO:0000313" key="2">
    <source>
        <dbReference type="Proteomes" id="UP000597668"/>
    </source>
</evidence>
<keyword evidence="2" id="KW-1185">Reference proteome</keyword>
<gene>
    <name evidence="1" type="ORF">H8K20_06490</name>
</gene>
<organism evidence="1 2">
    <name type="scientific">Neobittarella massiliensis</name>
    <name type="common">ex Bilen et al. 2018</name>
    <dbReference type="NCBI Taxonomy" id="2041842"/>
    <lineage>
        <taxon>Bacteria</taxon>
        <taxon>Bacillati</taxon>
        <taxon>Bacillota</taxon>
        <taxon>Clostridia</taxon>
        <taxon>Eubacteriales</taxon>
        <taxon>Oscillospiraceae</taxon>
        <taxon>Neobittarella (ex Bilen et al. 2018)</taxon>
    </lineage>
</organism>
<name>A0A8J6IK44_9FIRM</name>
<proteinExistence type="predicted"/>
<dbReference type="GO" id="GO:0003677">
    <property type="term" value="F:DNA binding"/>
    <property type="evidence" value="ECO:0007669"/>
    <property type="project" value="InterPro"/>
</dbReference>
<protein>
    <submittedName>
        <fullName evidence="1">XRE family transcriptional regulator</fullName>
    </submittedName>
</protein>
<reference evidence="1" key="1">
    <citation type="submission" date="2020-08" db="EMBL/GenBank/DDBJ databases">
        <authorList>
            <person name="Liu C."/>
            <person name="Sun Q."/>
        </authorList>
    </citation>
    <scope>NUCLEOTIDE SEQUENCE</scope>
    <source>
        <strain evidence="1">NSJ-65</strain>
    </source>
</reference>
<dbReference type="AlphaFoldDB" id="A0A8J6IK44"/>
<dbReference type="Proteomes" id="UP000597668">
    <property type="component" value="Unassembled WGS sequence"/>
</dbReference>
<dbReference type="InterPro" id="IPR010982">
    <property type="entry name" value="Lambda_DNA-bd_dom_sf"/>
</dbReference>
<dbReference type="RefSeq" id="WP_186487840.1">
    <property type="nucleotide sequence ID" value="NZ_JACOGI010000001.1"/>
</dbReference>
<dbReference type="EMBL" id="JACOGI010000001">
    <property type="protein sequence ID" value="MBC3516041.1"/>
    <property type="molecule type" value="Genomic_DNA"/>
</dbReference>
<accession>A0A8J6IK44</accession>
<dbReference type="SUPFAM" id="SSF47413">
    <property type="entry name" value="lambda repressor-like DNA-binding domains"/>
    <property type="match status" value="1"/>
</dbReference>
<evidence type="ECO:0000313" key="1">
    <source>
        <dbReference type="EMBL" id="MBC3516041.1"/>
    </source>
</evidence>
<comment type="caution">
    <text evidence="1">The sequence shown here is derived from an EMBL/GenBank/DDBJ whole genome shotgun (WGS) entry which is preliminary data.</text>
</comment>